<dbReference type="PROSITE" id="PS51257">
    <property type="entry name" value="PROKAR_LIPOPROTEIN"/>
    <property type="match status" value="1"/>
</dbReference>
<sequence>MKSNRKVLIACLITSVLSGCASVKYQSSPPITTNKVTHEVGYSELLNQTNHTLMHLNENKDIYYQQNFGGGGVGVGLLLGPIGVAANIAAIKSNTEEDVEALKGKITIDPKDIFKKASEKSGLELSTNTSNSISVSPYIYVSKTDDEQLLLGSAMIVETAPGEKGNWIGKYMYQTPVKVSKKSISDGVDDVEFKLFEESLSKGFEELIALYMEDRKGALTTQNPITFVSDFVSPRLKMEMLGELVPSKDARVNIRTVGAVYSLPKNAVEVKIKKKKT</sequence>
<protein>
    <recommendedName>
        <fullName evidence="4">Lipoprotein</fullName>
    </recommendedName>
</protein>
<dbReference type="Proteomes" id="UP001056255">
    <property type="component" value="Chromosome II"/>
</dbReference>
<evidence type="ECO:0000313" key="3">
    <source>
        <dbReference type="Proteomes" id="UP001056255"/>
    </source>
</evidence>
<keyword evidence="1" id="KW-0732">Signal</keyword>
<gene>
    <name evidence="2" type="ORF">K6Q96_18225</name>
</gene>
<feature type="chain" id="PRO_5045071211" description="Lipoprotein" evidence="1">
    <location>
        <begin position="22"/>
        <end position="277"/>
    </location>
</feature>
<proteinExistence type="predicted"/>
<organism evidence="2 3">
    <name type="scientific">Grimontia kaedaensis</name>
    <dbReference type="NCBI Taxonomy" id="2872157"/>
    <lineage>
        <taxon>Bacteria</taxon>
        <taxon>Pseudomonadati</taxon>
        <taxon>Pseudomonadota</taxon>
        <taxon>Gammaproteobacteria</taxon>
        <taxon>Vibrionales</taxon>
        <taxon>Vibrionaceae</taxon>
        <taxon>Grimontia</taxon>
    </lineage>
</organism>
<dbReference type="EMBL" id="CP082276">
    <property type="protein sequence ID" value="USH05158.1"/>
    <property type="molecule type" value="Genomic_DNA"/>
</dbReference>
<evidence type="ECO:0000313" key="2">
    <source>
        <dbReference type="EMBL" id="USH05158.1"/>
    </source>
</evidence>
<reference evidence="2" key="1">
    <citation type="submission" date="2021-08" db="EMBL/GenBank/DDBJ databases">
        <authorList>
            <person name="Sakaguchi M."/>
            <person name="Kikuchi T."/>
            <person name="Urbanczyk H."/>
        </authorList>
    </citation>
    <scope>NUCLEOTIDE SEQUENCE</scope>
    <source>
        <strain evidence="2">020920N</strain>
    </source>
</reference>
<keyword evidence="3" id="KW-1185">Reference proteome</keyword>
<dbReference type="RefSeq" id="WP_251881642.1">
    <property type="nucleotide sequence ID" value="NZ_CP082276.1"/>
</dbReference>
<evidence type="ECO:0000256" key="1">
    <source>
        <dbReference type="SAM" id="SignalP"/>
    </source>
</evidence>
<evidence type="ECO:0008006" key="4">
    <source>
        <dbReference type="Google" id="ProtNLM"/>
    </source>
</evidence>
<feature type="signal peptide" evidence="1">
    <location>
        <begin position="1"/>
        <end position="21"/>
    </location>
</feature>
<accession>A0ABY4X1R7</accession>
<name>A0ABY4X1R7_9GAMM</name>